<proteinExistence type="predicted"/>
<evidence type="ECO:0000313" key="2">
    <source>
        <dbReference type="EMBL" id="KAK8562426.1"/>
    </source>
</evidence>
<keyword evidence="3" id="KW-1185">Reference proteome</keyword>
<comment type="caution">
    <text evidence="2">The sequence shown here is derived from an EMBL/GenBank/DDBJ whole genome shotgun (WGS) entry which is preliminary data.</text>
</comment>
<organism evidence="2 3">
    <name type="scientific">Hibiscus sabdariffa</name>
    <name type="common">roselle</name>
    <dbReference type="NCBI Taxonomy" id="183260"/>
    <lineage>
        <taxon>Eukaryota</taxon>
        <taxon>Viridiplantae</taxon>
        <taxon>Streptophyta</taxon>
        <taxon>Embryophyta</taxon>
        <taxon>Tracheophyta</taxon>
        <taxon>Spermatophyta</taxon>
        <taxon>Magnoliopsida</taxon>
        <taxon>eudicotyledons</taxon>
        <taxon>Gunneridae</taxon>
        <taxon>Pentapetalae</taxon>
        <taxon>rosids</taxon>
        <taxon>malvids</taxon>
        <taxon>Malvales</taxon>
        <taxon>Malvaceae</taxon>
        <taxon>Malvoideae</taxon>
        <taxon>Hibiscus</taxon>
    </lineage>
</organism>
<protein>
    <submittedName>
        <fullName evidence="2">Uncharacterized protein</fullName>
    </submittedName>
</protein>
<evidence type="ECO:0000256" key="1">
    <source>
        <dbReference type="SAM" id="MobiDB-lite"/>
    </source>
</evidence>
<name>A0ABR2EP26_9ROSI</name>
<dbReference type="Proteomes" id="UP001472677">
    <property type="component" value="Unassembled WGS sequence"/>
</dbReference>
<gene>
    <name evidence="2" type="ORF">V6N12_010504</name>
</gene>
<reference evidence="2 3" key="1">
    <citation type="journal article" date="2024" name="G3 (Bethesda)">
        <title>Genome assembly of Hibiscus sabdariffa L. provides insights into metabolisms of medicinal natural products.</title>
        <authorList>
            <person name="Kim T."/>
        </authorList>
    </citation>
    <scope>NUCLEOTIDE SEQUENCE [LARGE SCALE GENOMIC DNA]</scope>
    <source>
        <strain evidence="2">TK-2024</strain>
        <tissue evidence="2">Old leaves</tissue>
    </source>
</reference>
<accession>A0ABR2EP26</accession>
<sequence>MSKDQSSSQSPLEMGGTPIDEEFLVVDQPSTYNAIFMRPLIRKVKLILATFSLTMKFPYTKQRRVHKVRPTNKGMPPQVLEDLPTTLRPNPTEHP</sequence>
<feature type="region of interest" description="Disordered" evidence="1">
    <location>
        <begin position="64"/>
        <end position="95"/>
    </location>
</feature>
<dbReference type="EMBL" id="JBBPBM010000012">
    <property type="protein sequence ID" value="KAK8562426.1"/>
    <property type="molecule type" value="Genomic_DNA"/>
</dbReference>
<evidence type="ECO:0000313" key="3">
    <source>
        <dbReference type="Proteomes" id="UP001472677"/>
    </source>
</evidence>